<sequence length="483" mass="53004">MGEIAVAGHVLARSYVNNARLTAKRFVEAPDLAAGLTPSRIYLTGDIGRCTADGSICLVGRKVQMVKVNGIRVESAESSLPSRSNSFSNWEACLLPACFSGCETSNQSQTSRPLSRSVLADVEQQYSATNVSRDAPTPFSSFVQYVTELRKAPQGQNYWKQNLKGFSVTALPQIKMPAHFEANQKYSMHVQLPVDDRHSLATIAEAAWDLPRCRYTELEDVSFGCVSTGRTAPLEYINSIVGPTMVTVPRRVFAPWRQVVGSYLESIEATIIDTLPWEQFGQQNIRKLGADAHNACQFSSLLVVQLLPPESETATSKTLIPQTIRDSVFKEDYLTMECQPRGNHLLISMMYDDRAIVREEVGWIAYNFSRLLSELDVKRRQTLDELDIIGLRGTKQVQMWNSSAPAPSPTRVDHASDALLTYAELDALSSKPAARLGSLGIASGTTVPLLMSKGAVVIVSMLAMLKAGAAYVLLALDSAKHQL</sequence>
<dbReference type="Gene3D" id="2.30.38.10">
    <property type="entry name" value="Luciferase, Domain 3"/>
    <property type="match status" value="1"/>
</dbReference>
<keyword evidence="1" id="KW-0596">Phosphopantetheine</keyword>
<keyword evidence="5" id="KW-1133">Transmembrane helix</keyword>
<dbReference type="GO" id="GO:0005737">
    <property type="term" value="C:cytoplasm"/>
    <property type="evidence" value="ECO:0007669"/>
    <property type="project" value="TreeGrafter"/>
</dbReference>
<dbReference type="EMBL" id="JACEFI010000040">
    <property type="protein sequence ID" value="KAH0591991.1"/>
    <property type="molecule type" value="Genomic_DNA"/>
</dbReference>
<evidence type="ECO:0000259" key="6">
    <source>
        <dbReference type="Pfam" id="PF00501"/>
    </source>
</evidence>
<accession>A0A9P8S2B6</accession>
<dbReference type="GO" id="GO:0003824">
    <property type="term" value="F:catalytic activity"/>
    <property type="evidence" value="ECO:0007669"/>
    <property type="project" value="InterPro"/>
</dbReference>
<evidence type="ECO:0000256" key="5">
    <source>
        <dbReference type="SAM" id="Phobius"/>
    </source>
</evidence>
<dbReference type="GO" id="GO:0043041">
    <property type="term" value="P:amino acid activation for nonribosomal peptide biosynthetic process"/>
    <property type="evidence" value="ECO:0007669"/>
    <property type="project" value="TreeGrafter"/>
</dbReference>
<evidence type="ECO:0000256" key="2">
    <source>
        <dbReference type="ARBA" id="ARBA00022553"/>
    </source>
</evidence>
<dbReference type="Pfam" id="PF00668">
    <property type="entry name" value="Condensation"/>
    <property type="match status" value="1"/>
</dbReference>
<dbReference type="Pfam" id="PF00501">
    <property type="entry name" value="AMP-binding"/>
    <property type="match status" value="1"/>
</dbReference>
<keyword evidence="5" id="KW-0812">Transmembrane</keyword>
<reference evidence="8 9" key="1">
    <citation type="submission" date="2020-07" db="EMBL/GenBank/DDBJ databases">
        <title>Metarhizium humberi genome.</title>
        <authorList>
            <person name="Lysoe E."/>
        </authorList>
    </citation>
    <scope>NUCLEOTIDE SEQUENCE [LARGE SCALE GENOMIC DNA]</scope>
    <source>
        <strain evidence="8 9">ESALQ1638</strain>
    </source>
</reference>
<keyword evidence="2" id="KW-0597">Phosphoprotein</keyword>
<dbReference type="InterPro" id="IPR001242">
    <property type="entry name" value="Condensation_dom"/>
</dbReference>
<evidence type="ECO:0000313" key="8">
    <source>
        <dbReference type="EMBL" id="KAH0591991.1"/>
    </source>
</evidence>
<feature type="domain" description="AMP-dependent synthetase/ligase" evidence="6">
    <location>
        <begin position="416"/>
        <end position="481"/>
    </location>
</feature>
<comment type="caution">
    <text evidence="8">The sequence shown here is derived from an EMBL/GenBank/DDBJ whole genome shotgun (WGS) entry which is preliminary data.</text>
</comment>
<dbReference type="AlphaFoldDB" id="A0A9P8S2B6"/>
<organism evidence="8 9">
    <name type="scientific">Metarhizium humberi</name>
    <dbReference type="NCBI Taxonomy" id="2596975"/>
    <lineage>
        <taxon>Eukaryota</taxon>
        <taxon>Fungi</taxon>
        <taxon>Dikarya</taxon>
        <taxon>Ascomycota</taxon>
        <taxon>Pezizomycotina</taxon>
        <taxon>Sordariomycetes</taxon>
        <taxon>Hypocreomycetidae</taxon>
        <taxon>Hypocreales</taxon>
        <taxon>Clavicipitaceae</taxon>
        <taxon>Metarhizium</taxon>
    </lineage>
</organism>
<keyword evidence="9" id="KW-1185">Reference proteome</keyword>
<dbReference type="GO" id="GO:0044550">
    <property type="term" value="P:secondary metabolite biosynthetic process"/>
    <property type="evidence" value="ECO:0007669"/>
    <property type="project" value="TreeGrafter"/>
</dbReference>
<dbReference type="PANTHER" id="PTHR45527">
    <property type="entry name" value="NONRIBOSOMAL PEPTIDE SYNTHETASE"/>
    <property type="match status" value="1"/>
</dbReference>
<evidence type="ECO:0000256" key="1">
    <source>
        <dbReference type="ARBA" id="ARBA00022450"/>
    </source>
</evidence>
<keyword evidence="5" id="KW-0472">Membrane</keyword>
<keyword evidence="3" id="KW-0436">Ligase</keyword>
<dbReference type="Gene3D" id="3.40.50.980">
    <property type="match status" value="1"/>
</dbReference>
<comment type="similarity">
    <text evidence="4">Belongs to the NRP synthetase family.</text>
</comment>
<gene>
    <name evidence="8" type="ORF">MHUMG1_10286</name>
</gene>
<feature type="domain" description="Condensation" evidence="7">
    <location>
        <begin position="133"/>
        <end position="390"/>
    </location>
</feature>
<proteinExistence type="inferred from homology"/>
<evidence type="ECO:0000259" key="7">
    <source>
        <dbReference type="Pfam" id="PF00668"/>
    </source>
</evidence>
<dbReference type="GO" id="GO:0031177">
    <property type="term" value="F:phosphopantetheine binding"/>
    <property type="evidence" value="ECO:0007669"/>
    <property type="project" value="TreeGrafter"/>
</dbReference>
<evidence type="ECO:0000256" key="4">
    <source>
        <dbReference type="ARBA" id="ARBA00029454"/>
    </source>
</evidence>
<dbReference type="PANTHER" id="PTHR45527:SF11">
    <property type="entry name" value="NONRIBOSOMAL PEPTIDE SYNTHETASE 5"/>
    <property type="match status" value="1"/>
</dbReference>
<dbReference type="Gene3D" id="3.30.559.30">
    <property type="entry name" value="Nonribosomal peptide synthetase, condensation domain"/>
    <property type="match status" value="1"/>
</dbReference>
<dbReference type="Proteomes" id="UP000764110">
    <property type="component" value="Unassembled WGS sequence"/>
</dbReference>
<evidence type="ECO:0000313" key="9">
    <source>
        <dbReference type="Proteomes" id="UP000764110"/>
    </source>
</evidence>
<name>A0A9P8S2B6_9HYPO</name>
<dbReference type="SUPFAM" id="SSF56801">
    <property type="entry name" value="Acetyl-CoA synthetase-like"/>
    <property type="match status" value="2"/>
</dbReference>
<dbReference type="SUPFAM" id="SSF52777">
    <property type="entry name" value="CoA-dependent acyltransferases"/>
    <property type="match status" value="1"/>
</dbReference>
<dbReference type="InterPro" id="IPR000873">
    <property type="entry name" value="AMP-dep_synth/lig_dom"/>
</dbReference>
<feature type="transmembrane region" description="Helical" evidence="5">
    <location>
        <begin position="455"/>
        <end position="476"/>
    </location>
</feature>
<protein>
    <submittedName>
        <fullName evidence="8">Uncharacterized protein</fullName>
    </submittedName>
</protein>
<evidence type="ECO:0000256" key="3">
    <source>
        <dbReference type="ARBA" id="ARBA00022598"/>
    </source>
</evidence>